<sequence>MIFAEIQKFKNIRMPWFQVNSEGAFALTAALVDITGGIVKYTQHRDNPIAGTIGAADV</sequence>
<dbReference type="EMBL" id="MLJW01007214">
    <property type="protein sequence ID" value="OIQ65577.1"/>
    <property type="molecule type" value="Genomic_DNA"/>
</dbReference>
<organism evidence="1">
    <name type="scientific">mine drainage metagenome</name>
    <dbReference type="NCBI Taxonomy" id="410659"/>
    <lineage>
        <taxon>unclassified sequences</taxon>
        <taxon>metagenomes</taxon>
        <taxon>ecological metagenomes</taxon>
    </lineage>
</organism>
<evidence type="ECO:0000313" key="1">
    <source>
        <dbReference type="EMBL" id="OIQ65577.1"/>
    </source>
</evidence>
<gene>
    <name evidence="1" type="ORF">GALL_528630</name>
</gene>
<protein>
    <submittedName>
        <fullName evidence="1">Uncharacterized protein</fullName>
    </submittedName>
</protein>
<accession>A0A1J5P203</accession>
<comment type="caution">
    <text evidence="1">The sequence shown here is derived from an EMBL/GenBank/DDBJ whole genome shotgun (WGS) entry which is preliminary data.</text>
</comment>
<reference evidence="1" key="1">
    <citation type="submission" date="2016-10" db="EMBL/GenBank/DDBJ databases">
        <title>Sequence of Gallionella enrichment culture.</title>
        <authorList>
            <person name="Poehlein A."/>
            <person name="Muehling M."/>
            <person name="Daniel R."/>
        </authorList>
    </citation>
    <scope>NUCLEOTIDE SEQUENCE</scope>
</reference>
<proteinExistence type="predicted"/>
<dbReference type="AlphaFoldDB" id="A0A1J5P203"/>
<name>A0A1J5P203_9ZZZZ</name>